<organism evidence="2 3">
    <name type="scientific">Methylomonas fluvii</name>
    <dbReference type="NCBI Taxonomy" id="1854564"/>
    <lineage>
        <taxon>Bacteria</taxon>
        <taxon>Pseudomonadati</taxon>
        <taxon>Pseudomonadota</taxon>
        <taxon>Gammaproteobacteria</taxon>
        <taxon>Methylococcales</taxon>
        <taxon>Methylococcaceae</taxon>
        <taxon>Methylomonas</taxon>
    </lineage>
</organism>
<sequence length="287" mass="31403">MSSIEFSQFGAADGQQVIYFHGTPGSPDECEIFDLYGKQHQLSILCYDRSTIAPSLQGDAYYQCLADEIAKKVGDNPVDFIGFSIGAFIALQVCRTMKGKVRSLHLVSAAAPLDAGDFIDVAAGKAVFRLAQNRPSAFLRLARVQGWLARRFPGLLLRMLFASAAGEDRAFLADPEFRTTMTKMLKTCFKRDSLGYARDVIAYVQPWKATLAEIGVDTQIWHGAEDNWSPLAMAEFLVSALPGCSKITVLDGLSHYSCLYRAAPAICRSIQADISALSLNAHKSMNT</sequence>
<dbReference type="Pfam" id="PF12697">
    <property type="entry name" value="Abhydrolase_6"/>
    <property type="match status" value="1"/>
</dbReference>
<keyword evidence="3" id="KW-1185">Reference proteome</keyword>
<dbReference type="EMBL" id="JACXST010000003">
    <property type="protein sequence ID" value="MBD9362546.1"/>
    <property type="molecule type" value="Genomic_DNA"/>
</dbReference>
<accession>A0ABR9DIA8</accession>
<reference evidence="2 3" key="1">
    <citation type="submission" date="2020-09" db="EMBL/GenBank/DDBJ databases">
        <title>Methylomonas albis sp. nov. and Methylomonas fluvii sp. nov.: Two cold-adapted methanotrophs from the River Elbe and an amended description of Methylovulum psychrotolerans strain Eb1.</title>
        <authorList>
            <person name="Bussmann I.K."/>
            <person name="Klings K.-W."/>
            <person name="Warnstedt J."/>
            <person name="Hoppert M."/>
            <person name="Saborowski A."/>
            <person name="Horn F."/>
            <person name="Liebner S."/>
        </authorList>
    </citation>
    <scope>NUCLEOTIDE SEQUENCE [LARGE SCALE GENOMIC DNA]</scope>
    <source>
        <strain evidence="2 3">EbB</strain>
    </source>
</reference>
<proteinExistence type="predicted"/>
<feature type="domain" description="AB hydrolase-1" evidence="1">
    <location>
        <begin position="20"/>
        <end position="260"/>
    </location>
</feature>
<dbReference type="GO" id="GO:0016787">
    <property type="term" value="F:hydrolase activity"/>
    <property type="evidence" value="ECO:0007669"/>
    <property type="project" value="UniProtKB-KW"/>
</dbReference>
<evidence type="ECO:0000259" key="1">
    <source>
        <dbReference type="Pfam" id="PF12697"/>
    </source>
</evidence>
<dbReference type="InterPro" id="IPR029058">
    <property type="entry name" value="AB_hydrolase_fold"/>
</dbReference>
<dbReference type="RefSeq" id="WP_192395315.1">
    <property type="nucleotide sequence ID" value="NZ_CAJHIU010000003.1"/>
</dbReference>
<protein>
    <submittedName>
        <fullName evidence="2">Alpha/beta hydrolase</fullName>
    </submittedName>
</protein>
<gene>
    <name evidence="2" type="ORF">EBB_18940</name>
</gene>
<dbReference type="InterPro" id="IPR000073">
    <property type="entry name" value="AB_hydrolase_1"/>
</dbReference>
<dbReference type="Gene3D" id="3.40.50.1820">
    <property type="entry name" value="alpha/beta hydrolase"/>
    <property type="match status" value="1"/>
</dbReference>
<comment type="caution">
    <text evidence="2">The sequence shown here is derived from an EMBL/GenBank/DDBJ whole genome shotgun (WGS) entry which is preliminary data.</text>
</comment>
<dbReference type="Proteomes" id="UP000641152">
    <property type="component" value="Unassembled WGS sequence"/>
</dbReference>
<dbReference type="SUPFAM" id="SSF53474">
    <property type="entry name" value="alpha/beta-Hydrolases"/>
    <property type="match status" value="1"/>
</dbReference>
<evidence type="ECO:0000313" key="2">
    <source>
        <dbReference type="EMBL" id="MBD9362546.1"/>
    </source>
</evidence>
<evidence type="ECO:0000313" key="3">
    <source>
        <dbReference type="Proteomes" id="UP000641152"/>
    </source>
</evidence>
<keyword evidence="2" id="KW-0378">Hydrolase</keyword>
<name>A0ABR9DIA8_9GAMM</name>